<evidence type="ECO:0000256" key="2">
    <source>
        <dbReference type="ARBA" id="ARBA00007400"/>
    </source>
</evidence>
<keyword evidence="3" id="KW-1003">Cell membrane</keyword>
<comment type="caution">
    <text evidence="9">The sequence shown here is derived from an EMBL/GenBank/DDBJ whole genome shotgun (WGS) entry which is preliminary data.</text>
</comment>
<evidence type="ECO:0000256" key="1">
    <source>
        <dbReference type="ARBA" id="ARBA00004651"/>
    </source>
</evidence>
<evidence type="ECO:0000256" key="6">
    <source>
        <dbReference type="ARBA" id="ARBA00023136"/>
    </source>
</evidence>
<dbReference type="RefSeq" id="WP_301167737.1">
    <property type="nucleotide sequence ID" value="NZ_JAUHTR010000014.1"/>
</dbReference>
<feature type="transmembrane region" description="Helical" evidence="7">
    <location>
        <begin position="90"/>
        <end position="110"/>
    </location>
</feature>
<feature type="transmembrane region" description="Helical" evidence="7">
    <location>
        <begin position="9"/>
        <end position="26"/>
    </location>
</feature>
<evidence type="ECO:0000256" key="5">
    <source>
        <dbReference type="ARBA" id="ARBA00022989"/>
    </source>
</evidence>
<gene>
    <name evidence="9" type="ORF">QYB97_19700</name>
</gene>
<sequence length="366" mass="42324">MGEFTKNEMKVLQGTAILFMLLLHLFCRKDVNGLYDAYPLVNNVPLIYYLGLFGDACVPIFCFCSGYGLFMSKKENNSIKTSMKKNLKRITKLLINFWIIMFLFIVIGIISGKTEFMSGGFTQFLGNFFLVSNSYNGAWWFLQTYILLVFLAPPIFRLVNRYPNKIILFISLIIYFFTYVQRIKQIFIFGNPFIDGVMNSIVLLGTSQFAFVLGAIFAKEQIYSNLKSKVYKVPMKNLLCLLGILTLGFIHALIESMFIAPFTALGFICLFSLLNKSKSVERFFAFMGNHSTNIWLTHMFFYMSIFPVLTFAPRYPVFIFFWLLILCLTSSFVINLIFHPVLKFVMRENDSKREEILIVPTQAKNQ</sequence>
<reference evidence="9" key="1">
    <citation type="submission" date="2023-07" db="EMBL/GenBank/DDBJ databases">
        <title>Fictibacillus sp. isolated from freshwater pond.</title>
        <authorList>
            <person name="Kirdat K."/>
            <person name="Bhat A."/>
            <person name="Mourya A."/>
            <person name="Yadav A."/>
        </authorList>
    </citation>
    <scope>NUCLEOTIDE SEQUENCE</scope>
    <source>
        <strain evidence="9">NE201</strain>
    </source>
</reference>
<dbReference type="GO" id="GO:0016746">
    <property type="term" value="F:acyltransferase activity"/>
    <property type="evidence" value="ECO:0007669"/>
    <property type="project" value="UniProtKB-KW"/>
</dbReference>
<keyword evidence="9" id="KW-0012">Acyltransferase</keyword>
<feature type="transmembrane region" description="Helical" evidence="7">
    <location>
        <begin position="166"/>
        <end position="184"/>
    </location>
</feature>
<dbReference type="Pfam" id="PF01757">
    <property type="entry name" value="Acyl_transf_3"/>
    <property type="match status" value="1"/>
</dbReference>
<dbReference type="EC" id="2.3.1.-" evidence="9"/>
<evidence type="ECO:0000313" key="10">
    <source>
        <dbReference type="Proteomes" id="UP001172721"/>
    </source>
</evidence>
<dbReference type="InterPro" id="IPR002656">
    <property type="entry name" value="Acyl_transf_3_dom"/>
</dbReference>
<keyword evidence="6 7" id="KW-0472">Membrane</keyword>
<keyword evidence="4 7" id="KW-0812">Transmembrane</keyword>
<dbReference type="EMBL" id="JAUHTR010000014">
    <property type="protein sequence ID" value="MDN4526715.1"/>
    <property type="molecule type" value="Genomic_DNA"/>
</dbReference>
<protein>
    <submittedName>
        <fullName evidence="9">Acyltransferase</fullName>
        <ecNumber evidence="9">2.3.1.-</ecNumber>
    </submittedName>
</protein>
<keyword evidence="9" id="KW-0808">Transferase</keyword>
<feature type="transmembrane region" description="Helical" evidence="7">
    <location>
        <begin position="230"/>
        <end position="250"/>
    </location>
</feature>
<dbReference type="PANTHER" id="PTHR40074">
    <property type="entry name" value="O-ACETYLTRANSFERASE WECH"/>
    <property type="match status" value="1"/>
</dbReference>
<evidence type="ECO:0000256" key="7">
    <source>
        <dbReference type="SAM" id="Phobius"/>
    </source>
</evidence>
<accession>A0ABT8I1X9</accession>
<keyword evidence="10" id="KW-1185">Reference proteome</keyword>
<comment type="similarity">
    <text evidence="2">Belongs to the acyltransferase 3 family.</text>
</comment>
<name>A0ABT8I1X9_9BACL</name>
<dbReference type="PANTHER" id="PTHR40074:SF2">
    <property type="entry name" value="O-ACETYLTRANSFERASE WECH"/>
    <property type="match status" value="1"/>
</dbReference>
<feature type="transmembrane region" description="Helical" evidence="7">
    <location>
        <begin position="256"/>
        <end position="274"/>
    </location>
</feature>
<keyword evidence="5 7" id="KW-1133">Transmembrane helix</keyword>
<evidence type="ECO:0000256" key="4">
    <source>
        <dbReference type="ARBA" id="ARBA00022692"/>
    </source>
</evidence>
<evidence type="ECO:0000256" key="3">
    <source>
        <dbReference type="ARBA" id="ARBA00022475"/>
    </source>
</evidence>
<evidence type="ECO:0000313" key="9">
    <source>
        <dbReference type="EMBL" id="MDN4526715.1"/>
    </source>
</evidence>
<proteinExistence type="inferred from homology"/>
<feature type="transmembrane region" description="Helical" evidence="7">
    <location>
        <begin position="196"/>
        <end position="218"/>
    </location>
</feature>
<comment type="subcellular location">
    <subcellularLocation>
        <location evidence="1">Cell membrane</location>
        <topology evidence="1">Multi-pass membrane protein</topology>
    </subcellularLocation>
</comment>
<feature type="domain" description="Acyltransferase 3" evidence="8">
    <location>
        <begin position="9"/>
        <end position="334"/>
    </location>
</feature>
<feature type="transmembrane region" description="Helical" evidence="7">
    <location>
        <begin position="138"/>
        <end position="159"/>
    </location>
</feature>
<feature type="transmembrane region" description="Helical" evidence="7">
    <location>
        <begin position="294"/>
        <end position="312"/>
    </location>
</feature>
<dbReference type="Proteomes" id="UP001172721">
    <property type="component" value="Unassembled WGS sequence"/>
</dbReference>
<feature type="transmembrane region" description="Helical" evidence="7">
    <location>
        <begin position="46"/>
        <end position="70"/>
    </location>
</feature>
<evidence type="ECO:0000259" key="8">
    <source>
        <dbReference type="Pfam" id="PF01757"/>
    </source>
</evidence>
<organism evidence="9 10">
    <name type="scientific">Fictibacillus fluitans</name>
    <dbReference type="NCBI Taxonomy" id="3058422"/>
    <lineage>
        <taxon>Bacteria</taxon>
        <taxon>Bacillati</taxon>
        <taxon>Bacillota</taxon>
        <taxon>Bacilli</taxon>
        <taxon>Bacillales</taxon>
        <taxon>Fictibacillaceae</taxon>
        <taxon>Fictibacillus</taxon>
    </lineage>
</organism>
<feature type="transmembrane region" description="Helical" evidence="7">
    <location>
        <begin position="318"/>
        <end position="338"/>
    </location>
</feature>